<evidence type="ECO:0000256" key="1">
    <source>
        <dbReference type="ARBA" id="ARBA00022690"/>
    </source>
</evidence>
<evidence type="ECO:0000256" key="2">
    <source>
        <dbReference type="ARBA" id="ARBA00023157"/>
    </source>
</evidence>
<feature type="chain" id="PRO_5035599504" description="TIL domain-containing protein" evidence="3">
    <location>
        <begin position="22"/>
        <end position="86"/>
    </location>
</feature>
<evidence type="ECO:0000313" key="5">
    <source>
        <dbReference type="EMBL" id="CAF0932102.1"/>
    </source>
</evidence>
<feature type="signal peptide" evidence="3">
    <location>
        <begin position="1"/>
        <end position="21"/>
    </location>
</feature>
<evidence type="ECO:0000313" key="7">
    <source>
        <dbReference type="Proteomes" id="UP000663860"/>
    </source>
</evidence>
<dbReference type="InterPro" id="IPR002919">
    <property type="entry name" value="TIL_dom"/>
</dbReference>
<dbReference type="Pfam" id="PF01826">
    <property type="entry name" value="TIL"/>
    <property type="match status" value="1"/>
</dbReference>
<dbReference type="CDD" id="cd19941">
    <property type="entry name" value="TIL"/>
    <property type="match status" value="1"/>
</dbReference>
<dbReference type="AlphaFoldDB" id="A0A814BSA1"/>
<dbReference type="PANTHER" id="PTHR23259:SF70">
    <property type="entry name" value="ACCESSORY GLAND PROTEIN ACP62F-RELATED"/>
    <property type="match status" value="1"/>
</dbReference>
<comment type="caution">
    <text evidence="5">The sequence shown here is derived from an EMBL/GenBank/DDBJ whole genome shotgun (WGS) entry which is preliminary data.</text>
</comment>
<dbReference type="Gene3D" id="2.10.25.10">
    <property type="entry name" value="Laminin"/>
    <property type="match status" value="1"/>
</dbReference>
<dbReference type="EMBL" id="CAJOBB010000238">
    <property type="protein sequence ID" value="CAF3622546.1"/>
    <property type="molecule type" value="Genomic_DNA"/>
</dbReference>
<dbReference type="InterPro" id="IPR051368">
    <property type="entry name" value="SerProtInhib-TIL_Domain"/>
</dbReference>
<name>A0A814BSA1_9BILA</name>
<evidence type="ECO:0000313" key="6">
    <source>
        <dbReference type="EMBL" id="CAF3622546.1"/>
    </source>
</evidence>
<dbReference type="SUPFAM" id="SSF57567">
    <property type="entry name" value="Serine protease inhibitors"/>
    <property type="match status" value="1"/>
</dbReference>
<keyword evidence="1" id="KW-0646">Protease inhibitor</keyword>
<dbReference type="PANTHER" id="PTHR23259">
    <property type="entry name" value="RIDDLE"/>
    <property type="match status" value="1"/>
</dbReference>
<dbReference type="Proteomes" id="UP000663868">
    <property type="component" value="Unassembled WGS sequence"/>
</dbReference>
<accession>A0A814BSA1</accession>
<dbReference type="InterPro" id="IPR036084">
    <property type="entry name" value="Ser_inhib-like_sf"/>
</dbReference>
<protein>
    <recommendedName>
        <fullName evidence="4">TIL domain-containing protein</fullName>
    </recommendedName>
</protein>
<keyword evidence="3" id="KW-0732">Signal</keyword>
<keyword evidence="2" id="KW-1015">Disulfide bond</keyword>
<gene>
    <name evidence="5" type="ORF">IZO911_LOCUS13931</name>
    <name evidence="6" type="ORF">KXQ929_LOCUS6234</name>
</gene>
<sequence>MTCRYTILIFSIFTILVIVRSRYVNDITCSTNEIYNTCGTRCQRTCADRNKLPTECTYICTIGCFCIDGYVRKNDENSECIKETDC</sequence>
<proteinExistence type="predicted"/>
<dbReference type="EMBL" id="CAJNOE010000114">
    <property type="protein sequence ID" value="CAF0932102.1"/>
    <property type="molecule type" value="Genomic_DNA"/>
</dbReference>
<evidence type="ECO:0000259" key="4">
    <source>
        <dbReference type="Pfam" id="PF01826"/>
    </source>
</evidence>
<feature type="domain" description="TIL" evidence="4">
    <location>
        <begin position="29"/>
        <end position="86"/>
    </location>
</feature>
<organism evidence="5 7">
    <name type="scientific">Adineta steineri</name>
    <dbReference type="NCBI Taxonomy" id="433720"/>
    <lineage>
        <taxon>Eukaryota</taxon>
        <taxon>Metazoa</taxon>
        <taxon>Spiralia</taxon>
        <taxon>Gnathifera</taxon>
        <taxon>Rotifera</taxon>
        <taxon>Eurotatoria</taxon>
        <taxon>Bdelloidea</taxon>
        <taxon>Adinetida</taxon>
        <taxon>Adinetidae</taxon>
        <taxon>Adineta</taxon>
    </lineage>
</organism>
<reference evidence="5" key="1">
    <citation type="submission" date="2021-02" db="EMBL/GenBank/DDBJ databases">
        <authorList>
            <person name="Nowell W R."/>
        </authorList>
    </citation>
    <scope>NUCLEOTIDE SEQUENCE</scope>
</reference>
<dbReference type="Proteomes" id="UP000663860">
    <property type="component" value="Unassembled WGS sequence"/>
</dbReference>
<dbReference type="GO" id="GO:0030414">
    <property type="term" value="F:peptidase inhibitor activity"/>
    <property type="evidence" value="ECO:0007669"/>
    <property type="project" value="UniProtKB-KW"/>
</dbReference>
<evidence type="ECO:0000256" key="3">
    <source>
        <dbReference type="SAM" id="SignalP"/>
    </source>
</evidence>